<organism evidence="1 2">
    <name type="scientific">Brassica cretica</name>
    <name type="common">Mustard</name>
    <dbReference type="NCBI Taxonomy" id="69181"/>
    <lineage>
        <taxon>Eukaryota</taxon>
        <taxon>Viridiplantae</taxon>
        <taxon>Streptophyta</taxon>
        <taxon>Embryophyta</taxon>
        <taxon>Tracheophyta</taxon>
        <taxon>Spermatophyta</taxon>
        <taxon>Magnoliopsida</taxon>
        <taxon>eudicotyledons</taxon>
        <taxon>Gunneridae</taxon>
        <taxon>Pentapetalae</taxon>
        <taxon>rosids</taxon>
        <taxon>malvids</taxon>
        <taxon>Brassicales</taxon>
        <taxon>Brassicaceae</taxon>
        <taxon>Brassiceae</taxon>
        <taxon>Brassica</taxon>
    </lineage>
</organism>
<sequence>MARIRDFLFCESNVHPLKLTQLQSNAGLIKITIHEDDVFIVTCKDEAISCGTRKLPSERKLAIGGEGFRQVRVLIVLTPLMRAKGQTLPEAATFSASSIDDISPAPAKERETEDQQVSLKTLIPFRYPAGTKTPPFEHMSKSLQRRYVKVKEPLFDPVTSKRIYWREEPFDVNGKDDDHDHDHGCLFFLKVSIRRMVDKWFGPLLGLPKTEDFNY</sequence>
<evidence type="ECO:0000313" key="1">
    <source>
        <dbReference type="EMBL" id="KAF3488421.1"/>
    </source>
</evidence>
<name>A0A8S9MZ47_BRACR</name>
<dbReference type="Proteomes" id="UP000712600">
    <property type="component" value="Unassembled WGS sequence"/>
</dbReference>
<dbReference type="EMBL" id="QGKX02002183">
    <property type="protein sequence ID" value="KAF3488421.1"/>
    <property type="molecule type" value="Genomic_DNA"/>
</dbReference>
<evidence type="ECO:0000313" key="2">
    <source>
        <dbReference type="Proteomes" id="UP000712600"/>
    </source>
</evidence>
<reference evidence="1" key="1">
    <citation type="submission" date="2019-12" db="EMBL/GenBank/DDBJ databases">
        <title>Genome sequencing and annotation of Brassica cretica.</title>
        <authorList>
            <person name="Studholme D.J."/>
            <person name="Sarris P."/>
        </authorList>
    </citation>
    <scope>NUCLEOTIDE SEQUENCE</scope>
    <source>
        <strain evidence="1">PFS-109/04</strain>
        <tissue evidence="1">Leaf</tissue>
    </source>
</reference>
<comment type="caution">
    <text evidence="1">The sequence shown here is derived from an EMBL/GenBank/DDBJ whole genome shotgun (WGS) entry which is preliminary data.</text>
</comment>
<dbReference type="AlphaFoldDB" id="A0A8S9MZ47"/>
<accession>A0A8S9MZ47</accession>
<protein>
    <submittedName>
        <fullName evidence="1">Uncharacterized protein</fullName>
    </submittedName>
</protein>
<proteinExistence type="predicted"/>
<gene>
    <name evidence="1" type="ORF">F2Q69_00054885</name>
</gene>